<evidence type="ECO:0000313" key="2">
    <source>
        <dbReference type="Proteomes" id="UP000499080"/>
    </source>
</evidence>
<reference evidence="1 2" key="1">
    <citation type="journal article" date="2019" name="Sci. Rep.">
        <title>Orb-weaving spider Araneus ventricosus genome elucidates the spidroin gene catalogue.</title>
        <authorList>
            <person name="Kono N."/>
            <person name="Nakamura H."/>
            <person name="Ohtoshi R."/>
            <person name="Moran D.A.P."/>
            <person name="Shinohara A."/>
            <person name="Yoshida Y."/>
            <person name="Fujiwara M."/>
            <person name="Mori M."/>
            <person name="Tomita M."/>
            <person name="Arakawa K."/>
        </authorList>
    </citation>
    <scope>NUCLEOTIDE SEQUENCE [LARGE SCALE GENOMIC DNA]</scope>
</reference>
<protein>
    <recommendedName>
        <fullName evidence="3">Retrovirus-related Pol polyprotein from transposon TNT 1-94</fullName>
    </recommendedName>
</protein>
<dbReference type="Pfam" id="PF14223">
    <property type="entry name" value="Retrotran_gag_2"/>
    <property type="match status" value="1"/>
</dbReference>
<comment type="caution">
    <text evidence="1">The sequence shown here is derived from an EMBL/GenBank/DDBJ whole genome shotgun (WGS) entry which is preliminary data.</text>
</comment>
<name>A0A4Y2HBV2_ARAVE</name>
<organism evidence="1 2">
    <name type="scientific">Araneus ventricosus</name>
    <name type="common">Orbweaver spider</name>
    <name type="synonym">Epeira ventricosa</name>
    <dbReference type="NCBI Taxonomy" id="182803"/>
    <lineage>
        <taxon>Eukaryota</taxon>
        <taxon>Metazoa</taxon>
        <taxon>Ecdysozoa</taxon>
        <taxon>Arthropoda</taxon>
        <taxon>Chelicerata</taxon>
        <taxon>Arachnida</taxon>
        <taxon>Araneae</taxon>
        <taxon>Araneomorphae</taxon>
        <taxon>Entelegynae</taxon>
        <taxon>Araneoidea</taxon>
        <taxon>Araneidae</taxon>
        <taxon>Araneus</taxon>
    </lineage>
</organism>
<dbReference type="OrthoDB" id="430476at2759"/>
<dbReference type="Proteomes" id="UP000499080">
    <property type="component" value="Unassembled WGS sequence"/>
</dbReference>
<gene>
    <name evidence="1" type="ORF">AVEN_41502_1</name>
</gene>
<dbReference type="AlphaFoldDB" id="A0A4Y2HBV2"/>
<proteinExistence type="predicted"/>
<sequence>MDVSRLQVKPLSGECDWPLWRYKINFVLNYHTDTLEVVEGKLEKPSQPPEGANEATFEKYKKVLMCYKKANTCAMMVLTNSMTEETMRNIMRFENAREVWLELHKLYEATSDNQLYNMYAFFSF</sequence>
<keyword evidence="2" id="KW-1185">Reference proteome</keyword>
<evidence type="ECO:0000313" key="1">
    <source>
        <dbReference type="EMBL" id="GBM62772.1"/>
    </source>
</evidence>
<evidence type="ECO:0008006" key="3">
    <source>
        <dbReference type="Google" id="ProtNLM"/>
    </source>
</evidence>
<dbReference type="EMBL" id="BGPR01001834">
    <property type="protein sequence ID" value="GBM62772.1"/>
    <property type="molecule type" value="Genomic_DNA"/>
</dbReference>
<accession>A0A4Y2HBV2</accession>